<dbReference type="Pfam" id="PF11127">
    <property type="entry name" value="YgaP-like_TM"/>
    <property type="match status" value="1"/>
</dbReference>
<dbReference type="SMART" id="SM00450">
    <property type="entry name" value="RHOD"/>
    <property type="match status" value="1"/>
</dbReference>
<organism evidence="3 4">
    <name type="scientific">Citricoccus muralis</name>
    <dbReference type="NCBI Taxonomy" id="169134"/>
    <lineage>
        <taxon>Bacteria</taxon>
        <taxon>Bacillati</taxon>
        <taxon>Actinomycetota</taxon>
        <taxon>Actinomycetes</taxon>
        <taxon>Micrococcales</taxon>
        <taxon>Micrococcaceae</taxon>
        <taxon>Citricoccus</taxon>
    </lineage>
</organism>
<dbReference type="EMBL" id="CP121252">
    <property type="protein sequence ID" value="WFP16826.1"/>
    <property type="molecule type" value="Genomic_DNA"/>
</dbReference>
<keyword evidence="1" id="KW-0812">Transmembrane</keyword>
<feature type="transmembrane region" description="Helical" evidence="1">
    <location>
        <begin position="154"/>
        <end position="175"/>
    </location>
</feature>
<keyword evidence="1" id="KW-0472">Membrane</keyword>
<reference evidence="3 4" key="1">
    <citation type="submission" date="2023-04" db="EMBL/GenBank/DDBJ databases">
        <title>Funneling lignin-derived compounds into biodiesel using alkali-halophilic Citricoccus sp. P2.</title>
        <authorList>
            <person name="Luo C.-B."/>
        </authorList>
    </citation>
    <scope>NUCLEOTIDE SEQUENCE [LARGE SCALE GENOMIC DNA]</scope>
    <source>
        <strain evidence="3 4">P2</strain>
    </source>
</reference>
<feature type="transmembrane region" description="Helical" evidence="1">
    <location>
        <begin position="130"/>
        <end position="148"/>
    </location>
</feature>
<gene>
    <name evidence="3" type="ORF">P8192_01475</name>
</gene>
<evidence type="ECO:0000256" key="1">
    <source>
        <dbReference type="SAM" id="Phobius"/>
    </source>
</evidence>
<dbReference type="CDD" id="cd00158">
    <property type="entry name" value="RHOD"/>
    <property type="match status" value="1"/>
</dbReference>
<evidence type="ECO:0000259" key="2">
    <source>
        <dbReference type="PROSITE" id="PS50206"/>
    </source>
</evidence>
<accession>A0ABY8H7C4</accession>
<keyword evidence="4" id="KW-1185">Reference proteome</keyword>
<dbReference type="PANTHER" id="PTHR43031">
    <property type="entry name" value="FAD-DEPENDENT OXIDOREDUCTASE"/>
    <property type="match status" value="1"/>
</dbReference>
<protein>
    <submittedName>
        <fullName evidence="3">Rhodanese-like domain-containing protein</fullName>
    </submittedName>
</protein>
<dbReference type="InterPro" id="IPR036873">
    <property type="entry name" value="Rhodanese-like_dom_sf"/>
</dbReference>
<dbReference type="PROSITE" id="PS50206">
    <property type="entry name" value="RHODANESE_3"/>
    <property type="match status" value="1"/>
</dbReference>
<dbReference type="Pfam" id="PF00581">
    <property type="entry name" value="Rhodanese"/>
    <property type="match status" value="1"/>
</dbReference>
<sequence>MNNSQRPTQLPSVSTISAKELVEWRNQHPDVTIIDVRSPAEFESAHIHGSYNVPLDSLAEHSTVLADRIGPRAVLVCQSGHRATQAQQRLAAAGLNTATVLTGGVPAFETAGGTVVRGAQRWGIERQVRFTAGSLILISLLLALIWPWSQVVAFGVSAGLIIAALTDSCLMGRVLSSMPWNKVKASPSTKEMIESIPIASSRL</sequence>
<feature type="domain" description="Rhodanese" evidence="2">
    <location>
        <begin position="27"/>
        <end position="117"/>
    </location>
</feature>
<dbReference type="InterPro" id="IPR001763">
    <property type="entry name" value="Rhodanese-like_dom"/>
</dbReference>
<evidence type="ECO:0000313" key="3">
    <source>
        <dbReference type="EMBL" id="WFP16826.1"/>
    </source>
</evidence>
<proteinExistence type="predicted"/>
<keyword evidence="1" id="KW-1133">Transmembrane helix</keyword>
<dbReference type="RefSeq" id="WP_278157924.1">
    <property type="nucleotide sequence ID" value="NZ_CP121252.1"/>
</dbReference>
<dbReference type="Proteomes" id="UP001219037">
    <property type="component" value="Chromosome"/>
</dbReference>
<dbReference type="PANTHER" id="PTHR43031:SF16">
    <property type="entry name" value="OXIDOREDUCTASE"/>
    <property type="match status" value="1"/>
</dbReference>
<dbReference type="Gene3D" id="3.40.250.10">
    <property type="entry name" value="Rhodanese-like domain"/>
    <property type="match status" value="1"/>
</dbReference>
<dbReference type="Gene3D" id="6.10.140.1340">
    <property type="match status" value="1"/>
</dbReference>
<dbReference type="InterPro" id="IPR050229">
    <property type="entry name" value="GlpE_sulfurtransferase"/>
</dbReference>
<name>A0ABY8H7C4_9MICC</name>
<dbReference type="InterPro" id="IPR021309">
    <property type="entry name" value="YgaP-like_TM"/>
</dbReference>
<evidence type="ECO:0000313" key="4">
    <source>
        <dbReference type="Proteomes" id="UP001219037"/>
    </source>
</evidence>
<dbReference type="SUPFAM" id="SSF52821">
    <property type="entry name" value="Rhodanese/Cell cycle control phosphatase"/>
    <property type="match status" value="1"/>
</dbReference>